<comment type="caution">
    <text evidence="9">The sequence shown here is derived from an EMBL/GenBank/DDBJ whole genome shotgun (WGS) entry which is preliminary data.</text>
</comment>
<gene>
    <name evidence="9" type="ORF">B2J93_1832</name>
</gene>
<evidence type="ECO:0000256" key="1">
    <source>
        <dbReference type="ARBA" id="ARBA00004141"/>
    </source>
</evidence>
<feature type="transmembrane region" description="Helical" evidence="7">
    <location>
        <begin position="568"/>
        <end position="587"/>
    </location>
</feature>
<accession>A0A218ZFM9</accession>
<feature type="transmembrane region" description="Helical" evidence="7">
    <location>
        <begin position="133"/>
        <end position="152"/>
    </location>
</feature>
<dbReference type="OrthoDB" id="10021397at2759"/>
<dbReference type="AlphaFoldDB" id="A0A218ZFM9"/>
<reference evidence="9 10" key="1">
    <citation type="submission" date="2017-04" db="EMBL/GenBank/DDBJ databases">
        <title>Draft genome sequence of Marssonina coronaria NL1: causal agent of apple blotch.</title>
        <authorList>
            <person name="Cheng Q."/>
        </authorList>
    </citation>
    <scope>NUCLEOTIDE SEQUENCE [LARGE SCALE GENOMIC DNA]</scope>
    <source>
        <strain evidence="9 10">NL1</strain>
    </source>
</reference>
<feature type="transmembrane region" description="Helical" evidence="7">
    <location>
        <begin position="291"/>
        <end position="310"/>
    </location>
</feature>
<evidence type="ECO:0000256" key="4">
    <source>
        <dbReference type="ARBA" id="ARBA00022989"/>
    </source>
</evidence>
<dbReference type="SUPFAM" id="SSF103473">
    <property type="entry name" value="MFS general substrate transporter"/>
    <property type="match status" value="1"/>
</dbReference>
<name>A0A218ZFM9_9HELO</name>
<evidence type="ECO:0000313" key="10">
    <source>
        <dbReference type="Proteomes" id="UP000242519"/>
    </source>
</evidence>
<dbReference type="InParanoid" id="A0A218ZFM9"/>
<feature type="transmembrane region" description="Helical" evidence="7">
    <location>
        <begin position="397"/>
        <end position="420"/>
    </location>
</feature>
<evidence type="ECO:0000256" key="3">
    <source>
        <dbReference type="ARBA" id="ARBA00022692"/>
    </source>
</evidence>
<dbReference type="PANTHER" id="PTHR23501:SF187">
    <property type="entry name" value="MAJOR FACILITATOR SUPERFAMILY (MFS) PROFILE DOMAIN-CONTAINING PROTEIN"/>
    <property type="match status" value="1"/>
</dbReference>
<dbReference type="Proteomes" id="UP000242519">
    <property type="component" value="Unassembled WGS sequence"/>
</dbReference>
<keyword evidence="10" id="KW-1185">Reference proteome</keyword>
<keyword evidence="4 7" id="KW-1133">Transmembrane helix</keyword>
<keyword evidence="3 7" id="KW-0812">Transmembrane</keyword>
<dbReference type="FunFam" id="1.20.1250.20:FF:000484">
    <property type="entry name" value="MFS general substrate transporter"/>
    <property type="match status" value="1"/>
</dbReference>
<dbReference type="GO" id="GO:0022857">
    <property type="term" value="F:transmembrane transporter activity"/>
    <property type="evidence" value="ECO:0007669"/>
    <property type="project" value="InterPro"/>
</dbReference>
<dbReference type="InterPro" id="IPR011701">
    <property type="entry name" value="MFS"/>
</dbReference>
<feature type="transmembrane region" description="Helical" evidence="7">
    <location>
        <begin position="322"/>
        <end position="341"/>
    </location>
</feature>
<dbReference type="PRINTS" id="PR01035">
    <property type="entry name" value="TCRTETA"/>
</dbReference>
<feature type="transmembrane region" description="Helical" evidence="7">
    <location>
        <begin position="164"/>
        <end position="191"/>
    </location>
</feature>
<organism evidence="9 10">
    <name type="scientific">Diplocarpon coronariae</name>
    <dbReference type="NCBI Taxonomy" id="2795749"/>
    <lineage>
        <taxon>Eukaryota</taxon>
        <taxon>Fungi</taxon>
        <taxon>Dikarya</taxon>
        <taxon>Ascomycota</taxon>
        <taxon>Pezizomycotina</taxon>
        <taxon>Leotiomycetes</taxon>
        <taxon>Helotiales</taxon>
        <taxon>Drepanopezizaceae</taxon>
        <taxon>Diplocarpon</taxon>
    </lineage>
</organism>
<sequence>MSSHKGVNHEGPAEFCCSLHHSPDTRNQAQTQSRESVSSPASSKTCCCTLHHSPLPKPLFNNDAISVSSRDPANLAVISGEPAEAREGGGKKGWRFWMILVSVCVTTLLVAIDVSIVSTALPTIALDLNADELYVWVANAYVLASTAVQPLFGQAANIFGRRSLTIASVLLFMLGSGLAGGASNIGMIIAARTIQGVGGGGIITLGEIIICDLLPLRERGQYTGLLAGTYAIGTIIGPVMGGIFTQHVTWRWIFYINLPIAAVALLIIIPFLKLSYKRVGTVWDRTKRVDWLGNLVLIGAVTAILLALAWGGTKFSWSSWHVLLPMILGVLGLVGFAIIQISGYVDEPTMPPQLFTNRTSVSIYIMAFVHGILLLYVTYFLPVYFQAVKHASPSRAGVELFPTATTIAPAAAISGVIITITGRYRIFHYLGFALMSLGCGLFSLLDEDSGVAAWVGFQVLFGLGNGMVFNSMIPPLLASLPPSEVATATATWTFMRSFGSIWGIAIPSAIFNERVNHLVRERLANAPAVAAQLVNGRAYERATAAFIASLAANVRPTVVGIYVDALKVVWYASIAFAVVGLPICLFVKGLDLSNILETEFGMEEKKKSGRSSLA</sequence>
<feature type="transmembrane region" description="Helical" evidence="7">
    <location>
        <begin position="222"/>
        <end position="245"/>
    </location>
</feature>
<dbReference type="PANTHER" id="PTHR23501">
    <property type="entry name" value="MAJOR FACILITATOR SUPERFAMILY"/>
    <property type="match status" value="1"/>
</dbReference>
<evidence type="ECO:0000256" key="2">
    <source>
        <dbReference type="ARBA" id="ARBA00022448"/>
    </source>
</evidence>
<proteinExistence type="predicted"/>
<dbReference type="Gene3D" id="1.20.1720.10">
    <property type="entry name" value="Multidrug resistance protein D"/>
    <property type="match status" value="1"/>
</dbReference>
<dbReference type="PROSITE" id="PS50850">
    <property type="entry name" value="MFS"/>
    <property type="match status" value="1"/>
</dbReference>
<keyword evidence="6" id="KW-0325">Glycoprotein</keyword>
<evidence type="ECO:0000256" key="6">
    <source>
        <dbReference type="ARBA" id="ARBA00023180"/>
    </source>
</evidence>
<protein>
    <recommendedName>
        <fullName evidence="8">Major facilitator superfamily (MFS) profile domain-containing protein</fullName>
    </recommendedName>
</protein>
<feature type="transmembrane region" description="Helical" evidence="7">
    <location>
        <begin position="452"/>
        <end position="473"/>
    </location>
</feature>
<dbReference type="InterPro" id="IPR036259">
    <property type="entry name" value="MFS_trans_sf"/>
</dbReference>
<feature type="transmembrane region" description="Helical" evidence="7">
    <location>
        <begin position="252"/>
        <end position="271"/>
    </location>
</feature>
<dbReference type="EMBL" id="MZNU01000058">
    <property type="protein sequence ID" value="OWP06075.1"/>
    <property type="molecule type" value="Genomic_DNA"/>
</dbReference>
<evidence type="ECO:0000256" key="7">
    <source>
        <dbReference type="SAM" id="Phobius"/>
    </source>
</evidence>
<dbReference type="CDD" id="cd17502">
    <property type="entry name" value="MFS_Azr1_MDR_like"/>
    <property type="match status" value="1"/>
</dbReference>
<dbReference type="GO" id="GO:0005886">
    <property type="term" value="C:plasma membrane"/>
    <property type="evidence" value="ECO:0007669"/>
    <property type="project" value="TreeGrafter"/>
</dbReference>
<comment type="subcellular location">
    <subcellularLocation>
        <location evidence="1">Membrane</location>
        <topology evidence="1">Multi-pass membrane protein</topology>
    </subcellularLocation>
</comment>
<dbReference type="Pfam" id="PF07690">
    <property type="entry name" value="MFS_1"/>
    <property type="match status" value="1"/>
</dbReference>
<feature type="domain" description="Major facilitator superfamily (MFS) profile" evidence="8">
    <location>
        <begin position="99"/>
        <end position="567"/>
    </location>
</feature>
<evidence type="ECO:0000256" key="5">
    <source>
        <dbReference type="ARBA" id="ARBA00023136"/>
    </source>
</evidence>
<feature type="transmembrane region" description="Helical" evidence="7">
    <location>
        <begin position="361"/>
        <end position="385"/>
    </location>
</feature>
<dbReference type="InterPro" id="IPR001958">
    <property type="entry name" value="Tet-R_TetA/multi-R_MdtG-like"/>
</dbReference>
<dbReference type="InterPro" id="IPR020846">
    <property type="entry name" value="MFS_dom"/>
</dbReference>
<feature type="transmembrane region" description="Helical" evidence="7">
    <location>
        <begin position="96"/>
        <end position="121"/>
    </location>
</feature>
<dbReference type="Gene3D" id="1.20.1250.20">
    <property type="entry name" value="MFS general substrate transporter like domains"/>
    <property type="match status" value="1"/>
</dbReference>
<feature type="transmembrane region" description="Helical" evidence="7">
    <location>
        <begin position="426"/>
        <end position="445"/>
    </location>
</feature>
<evidence type="ECO:0000259" key="8">
    <source>
        <dbReference type="PROSITE" id="PS50850"/>
    </source>
</evidence>
<keyword evidence="2" id="KW-0813">Transport</keyword>
<evidence type="ECO:0000313" key="9">
    <source>
        <dbReference type="EMBL" id="OWP06075.1"/>
    </source>
</evidence>
<keyword evidence="5 7" id="KW-0472">Membrane</keyword>